<protein>
    <submittedName>
        <fullName evidence="2">Uncharacterized protein</fullName>
    </submittedName>
</protein>
<reference evidence="2" key="1">
    <citation type="journal article" date="2016" name="Sci. Rep.">
        <title>Molecular characterization of firefly nuptial gifts: a multi-omics approach sheds light on postcopulatory sexual selection.</title>
        <authorList>
            <person name="Al-Wathiqui N."/>
            <person name="Fallon T.R."/>
            <person name="South A."/>
            <person name="Weng J.K."/>
            <person name="Lewis S.M."/>
        </authorList>
    </citation>
    <scope>NUCLEOTIDE SEQUENCE</scope>
</reference>
<accession>A0A1Y1MTQ7</accession>
<dbReference type="EMBL" id="GEZM01021232">
    <property type="protein sequence ID" value="JAV89072.1"/>
    <property type="molecule type" value="Transcribed_RNA"/>
</dbReference>
<proteinExistence type="predicted"/>
<evidence type="ECO:0000256" key="1">
    <source>
        <dbReference type="SAM" id="Phobius"/>
    </source>
</evidence>
<organism evidence="2">
    <name type="scientific">Photinus pyralis</name>
    <name type="common">Common eastern firefly</name>
    <name type="synonym">Lampyris pyralis</name>
    <dbReference type="NCBI Taxonomy" id="7054"/>
    <lineage>
        <taxon>Eukaryota</taxon>
        <taxon>Metazoa</taxon>
        <taxon>Ecdysozoa</taxon>
        <taxon>Arthropoda</taxon>
        <taxon>Hexapoda</taxon>
        <taxon>Insecta</taxon>
        <taxon>Pterygota</taxon>
        <taxon>Neoptera</taxon>
        <taxon>Endopterygota</taxon>
        <taxon>Coleoptera</taxon>
        <taxon>Polyphaga</taxon>
        <taxon>Elateriformia</taxon>
        <taxon>Elateroidea</taxon>
        <taxon>Lampyridae</taxon>
        <taxon>Lampyrinae</taxon>
        <taxon>Photinus</taxon>
    </lineage>
</organism>
<name>A0A1Y1MTQ7_PHOPY</name>
<sequence length="106" mass="11356">MDVSVGDDTIDVLSRLVDGDDTVASTLVELPRLEVVAASFIVVILVVGTDAAGVWVLVLEPELSGLEAEVEVGKRLEDVPYLYSSSLKPAPQYSVLSPEQRKLQSS</sequence>
<dbReference type="AlphaFoldDB" id="A0A1Y1MTQ7"/>
<feature type="transmembrane region" description="Helical" evidence="1">
    <location>
        <begin position="35"/>
        <end position="58"/>
    </location>
</feature>
<evidence type="ECO:0000313" key="2">
    <source>
        <dbReference type="EMBL" id="JAV89072.1"/>
    </source>
</evidence>
<keyword evidence="1" id="KW-1133">Transmembrane helix</keyword>
<keyword evidence="1" id="KW-0472">Membrane</keyword>
<keyword evidence="1" id="KW-0812">Transmembrane</keyword>